<dbReference type="PANTHER" id="PTHR34301:SF8">
    <property type="entry name" value="ATPASE DOMAIN-CONTAINING PROTEIN"/>
    <property type="match status" value="1"/>
</dbReference>
<accession>A0ABV1G2B4</accession>
<dbReference type="InterPro" id="IPR027417">
    <property type="entry name" value="P-loop_NTPase"/>
</dbReference>
<dbReference type="RefSeq" id="WP_349226866.1">
    <property type="nucleotide sequence ID" value="NZ_JBBNFG020000069.1"/>
</dbReference>
<dbReference type="PANTHER" id="PTHR34301">
    <property type="entry name" value="DNA-BINDING PROTEIN-RELATED"/>
    <property type="match status" value="1"/>
</dbReference>
<evidence type="ECO:0000313" key="2">
    <source>
        <dbReference type="Proteomes" id="UP001465717"/>
    </source>
</evidence>
<dbReference type="Gene3D" id="3.40.50.300">
    <property type="entry name" value="P-loop containing nucleotide triphosphate hydrolases"/>
    <property type="match status" value="1"/>
</dbReference>
<dbReference type="SUPFAM" id="SSF52540">
    <property type="entry name" value="P-loop containing nucleoside triphosphate hydrolases"/>
    <property type="match status" value="1"/>
</dbReference>
<organism evidence="1 2">
    <name type="scientific">Segatella sinensis</name>
    <dbReference type="NCBI Taxonomy" id="3085167"/>
    <lineage>
        <taxon>Bacteria</taxon>
        <taxon>Pseudomonadati</taxon>
        <taxon>Bacteroidota</taxon>
        <taxon>Bacteroidia</taxon>
        <taxon>Bacteroidales</taxon>
        <taxon>Prevotellaceae</taxon>
        <taxon>Segatella</taxon>
    </lineage>
</organism>
<dbReference type="Proteomes" id="UP001465717">
    <property type="component" value="Unassembled WGS sequence"/>
</dbReference>
<comment type="caution">
    <text evidence="1">The sequence shown here is derived from an EMBL/GenBank/DDBJ whole genome shotgun (WGS) entry which is preliminary data.</text>
</comment>
<dbReference type="EMBL" id="JBBNGE010000095">
    <property type="protein sequence ID" value="MEQ2509545.1"/>
    <property type="molecule type" value="Genomic_DNA"/>
</dbReference>
<keyword evidence="2" id="KW-1185">Reference proteome</keyword>
<sequence>MFGKAIIDALRPKGRSAWEKFLIALSSLRSEISFDINGAPVWGIGLGNMVNPEITLDEIFAYLNQADKPCLVAIDEFQQITNYADNRIEALLRTYIQRCTNAHFIFSGSHRHLMAEMFTSPARPFYQSVTLMNLKPLDIEKYKEFATAKFEERNKHIDTAIIGELFARFGGVTSYIQRVMNVLFLKTPEQGTCTLDMVDDAINYNLNMASDTYETLLRQMPEKQRNVFIAISAEDEARSVKSGAFAKKYHLPSPSSVNSALKGLLEKDFITQKDDAYVVYDKFFDLWLKNYMK</sequence>
<name>A0ABV1G2B4_9BACT</name>
<gene>
    <name evidence="1" type="ORF">AAAT87_14975</name>
</gene>
<proteinExistence type="predicted"/>
<evidence type="ECO:0000313" key="1">
    <source>
        <dbReference type="EMBL" id="MEQ2509545.1"/>
    </source>
</evidence>
<protein>
    <submittedName>
        <fullName evidence="1">ATPase</fullName>
    </submittedName>
</protein>
<reference evidence="1 2" key="1">
    <citation type="submission" date="2024-04" db="EMBL/GenBank/DDBJ databases">
        <title>Human intestinal bacterial collection.</title>
        <authorList>
            <person name="Pauvert C."/>
            <person name="Hitch T.C.A."/>
            <person name="Clavel T."/>
        </authorList>
    </citation>
    <scope>NUCLEOTIDE SEQUENCE [LARGE SCALE GENOMIC DNA]</scope>
    <source>
        <strain evidence="1 2">CLA-AA-H174</strain>
    </source>
</reference>